<dbReference type="Proteomes" id="UP000186817">
    <property type="component" value="Unassembled WGS sequence"/>
</dbReference>
<dbReference type="EMBL" id="LSRX01000881">
    <property type="protein sequence ID" value="OLP87088.1"/>
    <property type="molecule type" value="Genomic_DNA"/>
</dbReference>
<gene>
    <name evidence="1" type="primary">GIP</name>
    <name evidence="1" type="ORF">AK812_SmicGene31720</name>
</gene>
<sequence>MQQVASRYRRLDGDDVFRFSPALLALVSRKWADWQSEQAYRRHIANDHDEFLELLELSGEGADAVPVVDKDWEDYACEVDDLPDGVGDEIQVQWEVDLPVQLADEEFIENAFRDKSKKELTFECEGVVYILLQGVSDDSIWFIAKREVPAEDKDRWHGVLIIYVDDLLGFATTAILRELFAAVRRLWKLSDPQWVTIDAPISFCGLEIQAIEGGFKISQRAYLKELFSRYDVQSSVSSPLSSWRDPEDEHPLNPDAVRQAQALTGALLWASTKSRPDIAFAVSKLGQFAVKAPSTVIEKGFQVLKYLYGTDDLWIEYRRCLLKTALGGYLGWLGFLYL</sequence>
<protein>
    <submittedName>
        <fullName evidence="1">Copia protein</fullName>
    </submittedName>
</protein>
<organism evidence="1 2">
    <name type="scientific">Symbiodinium microadriaticum</name>
    <name type="common">Dinoflagellate</name>
    <name type="synonym">Zooxanthella microadriatica</name>
    <dbReference type="NCBI Taxonomy" id="2951"/>
    <lineage>
        <taxon>Eukaryota</taxon>
        <taxon>Sar</taxon>
        <taxon>Alveolata</taxon>
        <taxon>Dinophyceae</taxon>
        <taxon>Suessiales</taxon>
        <taxon>Symbiodiniaceae</taxon>
        <taxon>Symbiodinium</taxon>
    </lineage>
</organism>
<evidence type="ECO:0000313" key="2">
    <source>
        <dbReference type="Proteomes" id="UP000186817"/>
    </source>
</evidence>
<evidence type="ECO:0000313" key="1">
    <source>
        <dbReference type="EMBL" id="OLP87088.1"/>
    </source>
</evidence>
<name>A0A1Q9CVZ6_SYMMI</name>
<keyword evidence="2" id="KW-1185">Reference proteome</keyword>
<dbReference type="AlphaFoldDB" id="A0A1Q9CVZ6"/>
<comment type="caution">
    <text evidence="1">The sequence shown here is derived from an EMBL/GenBank/DDBJ whole genome shotgun (WGS) entry which is preliminary data.</text>
</comment>
<reference evidence="1 2" key="1">
    <citation type="submission" date="2016-02" db="EMBL/GenBank/DDBJ databases">
        <title>Genome analysis of coral dinoflagellate symbionts highlights evolutionary adaptations to a symbiotic lifestyle.</title>
        <authorList>
            <person name="Aranda M."/>
            <person name="Li Y."/>
            <person name="Liew Y.J."/>
            <person name="Baumgarten S."/>
            <person name="Simakov O."/>
            <person name="Wilson M."/>
            <person name="Piel J."/>
            <person name="Ashoor H."/>
            <person name="Bougouffa S."/>
            <person name="Bajic V.B."/>
            <person name="Ryu T."/>
            <person name="Ravasi T."/>
            <person name="Bayer T."/>
            <person name="Micklem G."/>
            <person name="Kim H."/>
            <person name="Bhak J."/>
            <person name="Lajeunesse T.C."/>
            <person name="Voolstra C.R."/>
        </authorList>
    </citation>
    <scope>NUCLEOTIDE SEQUENCE [LARGE SCALE GENOMIC DNA]</scope>
    <source>
        <strain evidence="1 2">CCMP2467</strain>
    </source>
</reference>
<accession>A0A1Q9CVZ6</accession>
<proteinExistence type="predicted"/>
<dbReference type="OrthoDB" id="420676at2759"/>